<dbReference type="Proteomes" id="UP000254807">
    <property type="component" value="Unassembled WGS sequence"/>
</dbReference>
<dbReference type="InterPro" id="IPR001357">
    <property type="entry name" value="BRCT_dom"/>
</dbReference>
<gene>
    <name evidence="2" type="ORF">NCTC12360_00192</name>
</gene>
<dbReference type="CDD" id="cd17748">
    <property type="entry name" value="BRCT_DNA_ligase_like"/>
    <property type="match status" value="1"/>
</dbReference>
<keyword evidence="3" id="KW-1185">Reference proteome</keyword>
<dbReference type="Pfam" id="PF00533">
    <property type="entry name" value="BRCT"/>
    <property type="match status" value="1"/>
</dbReference>
<dbReference type="EMBL" id="UFYW01000001">
    <property type="protein sequence ID" value="STD81777.1"/>
    <property type="molecule type" value="Genomic_DNA"/>
</dbReference>
<reference evidence="2 3" key="1">
    <citation type="submission" date="2018-06" db="EMBL/GenBank/DDBJ databases">
        <authorList>
            <consortium name="Pathogen Informatics"/>
            <person name="Doyle S."/>
        </authorList>
    </citation>
    <scope>NUCLEOTIDE SEQUENCE [LARGE SCALE GENOMIC DNA]</scope>
    <source>
        <strain evidence="2 3">NCTC12360</strain>
    </source>
</reference>
<dbReference type="AlphaFoldDB" id="A0A376GT88"/>
<accession>A0A376GT88</accession>
<dbReference type="Gene3D" id="3.40.50.10190">
    <property type="entry name" value="BRCT domain"/>
    <property type="match status" value="1"/>
</dbReference>
<dbReference type="RefSeq" id="WP_060815173.1">
    <property type="nucleotide sequence ID" value="NZ_JARPZP010000005.1"/>
</dbReference>
<evidence type="ECO:0000259" key="1">
    <source>
        <dbReference type="Pfam" id="PF00533"/>
    </source>
</evidence>
<proteinExistence type="predicted"/>
<dbReference type="InterPro" id="IPR036420">
    <property type="entry name" value="BRCT_dom_sf"/>
</dbReference>
<feature type="domain" description="BRCT" evidence="1">
    <location>
        <begin position="7"/>
        <end position="66"/>
    </location>
</feature>
<dbReference type="OrthoDB" id="2187585at2"/>
<name>A0A376GT88_ENTGA</name>
<dbReference type="SUPFAM" id="SSF52113">
    <property type="entry name" value="BRCT domain"/>
    <property type="match status" value="1"/>
</dbReference>
<organism evidence="2 3">
    <name type="scientific">Enterococcus gallinarum</name>
    <dbReference type="NCBI Taxonomy" id="1353"/>
    <lineage>
        <taxon>Bacteria</taxon>
        <taxon>Bacillati</taxon>
        <taxon>Bacillota</taxon>
        <taxon>Bacilli</taxon>
        <taxon>Lactobacillales</taxon>
        <taxon>Enterococcaceae</taxon>
        <taxon>Enterococcus</taxon>
    </lineage>
</organism>
<evidence type="ECO:0000313" key="3">
    <source>
        <dbReference type="Proteomes" id="UP000254807"/>
    </source>
</evidence>
<sequence length="101" mass="11503">MNQEWMVFTGTLSSLTREQAQALVVALGGHTQNMVTSQTTQLVIGTSRPTLFSDRRSTKWETAERRRKAGQSIGFMNERMFLEAAIDVLQNRVRNLQTTDR</sequence>
<protein>
    <submittedName>
        <fullName evidence="2">DNA polymerase III subunit epsilon</fullName>
    </submittedName>
</protein>
<evidence type="ECO:0000313" key="2">
    <source>
        <dbReference type="EMBL" id="STD81777.1"/>
    </source>
</evidence>